<proteinExistence type="predicted"/>
<organism evidence="1">
    <name type="scientific">Rhizophora mucronata</name>
    <name type="common">Asiatic mangrove</name>
    <dbReference type="NCBI Taxonomy" id="61149"/>
    <lineage>
        <taxon>Eukaryota</taxon>
        <taxon>Viridiplantae</taxon>
        <taxon>Streptophyta</taxon>
        <taxon>Embryophyta</taxon>
        <taxon>Tracheophyta</taxon>
        <taxon>Spermatophyta</taxon>
        <taxon>Magnoliopsida</taxon>
        <taxon>eudicotyledons</taxon>
        <taxon>Gunneridae</taxon>
        <taxon>Pentapetalae</taxon>
        <taxon>rosids</taxon>
        <taxon>fabids</taxon>
        <taxon>Malpighiales</taxon>
        <taxon>Rhizophoraceae</taxon>
        <taxon>Rhizophora</taxon>
    </lineage>
</organism>
<evidence type="ECO:0000313" key="1">
    <source>
        <dbReference type="EMBL" id="MBX64011.1"/>
    </source>
</evidence>
<dbReference type="AlphaFoldDB" id="A0A2P2QAJ2"/>
<reference evidence="1" key="1">
    <citation type="submission" date="2018-02" db="EMBL/GenBank/DDBJ databases">
        <title>Rhizophora mucronata_Transcriptome.</title>
        <authorList>
            <person name="Meera S.P."/>
            <person name="Sreeshan A."/>
            <person name="Augustine A."/>
        </authorList>
    </citation>
    <scope>NUCLEOTIDE SEQUENCE</scope>
    <source>
        <tissue evidence="1">Leaf</tissue>
    </source>
</reference>
<sequence length="37" mass="4052">MRKWVSVFFGRMKLGVNLSATAILNNGNILSKDLGEA</sequence>
<accession>A0A2P2QAJ2</accession>
<protein>
    <submittedName>
        <fullName evidence="1">Uncharacterized protein</fullName>
    </submittedName>
</protein>
<name>A0A2P2QAJ2_RHIMU</name>
<dbReference type="EMBL" id="GGEC01083527">
    <property type="protein sequence ID" value="MBX64011.1"/>
    <property type="molecule type" value="Transcribed_RNA"/>
</dbReference>